<evidence type="ECO:0000259" key="9">
    <source>
        <dbReference type="Pfam" id="PF00675"/>
    </source>
</evidence>
<feature type="domain" description="Peptidase M16 C-terminal" evidence="10">
    <location>
        <begin position="220"/>
        <end position="414"/>
    </location>
</feature>
<dbReference type="PROSITE" id="PS00143">
    <property type="entry name" value="INSULINASE"/>
    <property type="match status" value="1"/>
</dbReference>
<keyword evidence="3" id="KW-0479">Metal-binding</keyword>
<dbReference type="InterPro" id="IPR011249">
    <property type="entry name" value="Metalloenz_LuxS/M16"/>
</dbReference>
<protein>
    <submittedName>
        <fullName evidence="11">Uncharacterized protein</fullName>
    </submittedName>
</protein>
<dbReference type="InterPro" id="IPR001431">
    <property type="entry name" value="Pept_M16_Zn_BS"/>
</dbReference>
<evidence type="ECO:0000256" key="8">
    <source>
        <dbReference type="SAM" id="MobiDB-lite"/>
    </source>
</evidence>
<keyword evidence="2" id="KW-0645">Protease</keyword>
<dbReference type="InterPro" id="IPR050626">
    <property type="entry name" value="Peptidase_M16"/>
</dbReference>
<dbReference type="GO" id="GO:0046872">
    <property type="term" value="F:metal ion binding"/>
    <property type="evidence" value="ECO:0007669"/>
    <property type="project" value="UniProtKB-KW"/>
</dbReference>
<evidence type="ECO:0000256" key="7">
    <source>
        <dbReference type="RuleBase" id="RU004447"/>
    </source>
</evidence>
<dbReference type="PANTHER" id="PTHR43690">
    <property type="entry name" value="NARDILYSIN"/>
    <property type="match status" value="1"/>
</dbReference>
<reference evidence="11" key="1">
    <citation type="submission" date="2021-02" db="EMBL/GenBank/DDBJ databases">
        <authorList>
            <person name="Dougan E. K."/>
            <person name="Rhodes N."/>
            <person name="Thang M."/>
            <person name="Chan C."/>
        </authorList>
    </citation>
    <scope>NUCLEOTIDE SEQUENCE</scope>
</reference>
<organism evidence="11 12">
    <name type="scientific">Polarella glacialis</name>
    <name type="common">Dinoflagellate</name>
    <dbReference type="NCBI Taxonomy" id="89957"/>
    <lineage>
        <taxon>Eukaryota</taxon>
        <taxon>Sar</taxon>
        <taxon>Alveolata</taxon>
        <taxon>Dinophyceae</taxon>
        <taxon>Suessiales</taxon>
        <taxon>Suessiaceae</taxon>
        <taxon>Polarella</taxon>
    </lineage>
</organism>
<dbReference type="Pfam" id="PF00675">
    <property type="entry name" value="Peptidase_M16"/>
    <property type="match status" value="1"/>
</dbReference>
<evidence type="ECO:0000256" key="6">
    <source>
        <dbReference type="ARBA" id="ARBA00023049"/>
    </source>
</evidence>
<comment type="similarity">
    <text evidence="1 7">Belongs to the peptidase M16 family.</text>
</comment>
<dbReference type="PANTHER" id="PTHR43690:SF34">
    <property type="entry name" value="ZINC PROTEASE PQQL-LIKE"/>
    <property type="match status" value="1"/>
</dbReference>
<evidence type="ECO:0000256" key="2">
    <source>
        <dbReference type="ARBA" id="ARBA00022670"/>
    </source>
</evidence>
<keyword evidence="6" id="KW-0482">Metalloprotease</keyword>
<dbReference type="GO" id="GO:0006508">
    <property type="term" value="P:proteolysis"/>
    <property type="evidence" value="ECO:0007669"/>
    <property type="project" value="UniProtKB-KW"/>
</dbReference>
<dbReference type="SUPFAM" id="SSF63411">
    <property type="entry name" value="LuxS/MPP-like metallohydrolase"/>
    <property type="match status" value="3"/>
</dbReference>
<sequence>MAAKGEEKTEEIPEVDLLASFPNLLGLIQGEASPAASAQLPLLPPGTSTGVLKNGLTYYVLENKEPKKRAELFLIVGFGSLVEEEEERGIAHIIEHLGFSATKAYENHAIVKFLESIGAPFGACQNAYTTFDRTVYTLHVPTDKEGLVDESLRVLREFAYYTRISEEDLDKERKVVLEEWRESRSAQGRLSERYIQALCGSGCRWCERLPIGKEEVIRGVSSETLRAFYRKFYHPARMAVVAVGDFEGGQVVKSIQDLFDLDPQSIDPLPRCPSSEAPERPRYAVPDSEGVRVASSTDPELSFATSMLDCKRPRLSARTVADFRRRVKEDLFHRALSSRLLRLTVQGPLGGGPRDFFSAGTETGEPLPALSPLSASLAPLPGRVRPAIKGLLTELERVRRFGFHPAEVQRAKRSCLAEFEQDYIERSQCPSDSFAEQFVGLFLDKDHAVGVIDRAKLAAQVLPTIPCEEVSSVASLYDFQRNVVVKIATPLMSIRNPAYTLWSMFQACRQMTLPRPKLDLPDEAEVAQILSAVASAPLEAWPQDEDDVDMRLRNMFDSCAQDRLSAVHSTASREVQAPGVPKPSRHAAGVQEGPLGEEFILQNGLRIFLKDTDLFDDEILVKARRWGGLSEHQEPLFLRSGQKGAVSCEAQVCSMVATMLGICGLSVESLQECLEGKRIDPAPPSLEAYSTSLDSSSSPPDLESLLMLLSLMFLKNVEAGGVSASGRLSLVKLGLLAWRLGEDRDPQSQFGRRVKKATTGDHPYTWLPSLWRILRLNFSKSCQVFNERTSMPREWTFVMVGRLPPREILLPLLERYLGCIPNRTSSGEVLSNQRPDELAMRQAVTPMDIRFPDHAVRDEVHLQMVEPKGSTVLCFPVCLRVAATLGVPGSSEDELRELLRLRLLVRLLETRLVEVLRFQRGQVYSVHVGDDLGMSAPQLGVPRKGTLSVGFECDPAESDELVQATQAELQRLRDGSAAFTAENVIAALEQERREFEELVNTNSYWAHTILDLYFSRCFAVTGEIGGTMSLWWRVREEVNTTFDESCASKVLQAILPAGAPSVVVAMRPKGNVVASAGEQGGRDSAEQET</sequence>
<evidence type="ECO:0000259" key="10">
    <source>
        <dbReference type="Pfam" id="PF05193"/>
    </source>
</evidence>
<evidence type="ECO:0000256" key="4">
    <source>
        <dbReference type="ARBA" id="ARBA00022801"/>
    </source>
</evidence>
<accession>A0A813D9C4</accession>
<feature type="region of interest" description="Disordered" evidence="8">
    <location>
        <begin position="270"/>
        <end position="297"/>
    </location>
</feature>
<evidence type="ECO:0000256" key="5">
    <source>
        <dbReference type="ARBA" id="ARBA00022833"/>
    </source>
</evidence>
<dbReference type="InterPro" id="IPR011765">
    <property type="entry name" value="Pept_M16_N"/>
</dbReference>
<feature type="domain" description="Peptidase M16 C-terminal" evidence="10">
    <location>
        <begin position="796"/>
        <end position="984"/>
    </location>
</feature>
<dbReference type="Proteomes" id="UP000654075">
    <property type="component" value="Unassembled WGS sequence"/>
</dbReference>
<keyword evidence="5" id="KW-0862">Zinc</keyword>
<dbReference type="Pfam" id="PF05193">
    <property type="entry name" value="Peptidase_M16_C"/>
    <property type="match status" value="2"/>
</dbReference>
<evidence type="ECO:0000313" key="11">
    <source>
        <dbReference type="EMBL" id="CAE8582161.1"/>
    </source>
</evidence>
<feature type="domain" description="Peptidase M16 N-terminal" evidence="9">
    <location>
        <begin position="60"/>
        <end position="187"/>
    </location>
</feature>
<dbReference type="OrthoDB" id="438242at2759"/>
<name>A0A813D9C4_POLGL</name>
<dbReference type="EMBL" id="CAJNNV010000312">
    <property type="protein sequence ID" value="CAE8582161.1"/>
    <property type="molecule type" value="Genomic_DNA"/>
</dbReference>
<comment type="caution">
    <text evidence="11">The sequence shown here is derived from an EMBL/GenBank/DDBJ whole genome shotgun (WGS) entry which is preliminary data.</text>
</comment>
<keyword evidence="4" id="KW-0378">Hydrolase</keyword>
<proteinExistence type="inferred from homology"/>
<dbReference type="InterPro" id="IPR007863">
    <property type="entry name" value="Peptidase_M16_C"/>
</dbReference>
<keyword evidence="12" id="KW-1185">Reference proteome</keyword>
<evidence type="ECO:0000256" key="3">
    <source>
        <dbReference type="ARBA" id="ARBA00022723"/>
    </source>
</evidence>
<dbReference type="Gene3D" id="3.30.830.10">
    <property type="entry name" value="Metalloenzyme, LuxS/M16 peptidase-like"/>
    <property type="match status" value="3"/>
</dbReference>
<evidence type="ECO:0000313" key="12">
    <source>
        <dbReference type="Proteomes" id="UP000654075"/>
    </source>
</evidence>
<evidence type="ECO:0000256" key="1">
    <source>
        <dbReference type="ARBA" id="ARBA00007261"/>
    </source>
</evidence>
<dbReference type="AlphaFoldDB" id="A0A813D9C4"/>
<dbReference type="GO" id="GO:0004222">
    <property type="term" value="F:metalloendopeptidase activity"/>
    <property type="evidence" value="ECO:0007669"/>
    <property type="project" value="InterPro"/>
</dbReference>
<gene>
    <name evidence="11" type="ORF">PGLA1383_LOCUS1162</name>
</gene>